<reference evidence="4" key="1">
    <citation type="submission" date="2017-02" db="EMBL/GenBank/DDBJ databases">
        <authorList>
            <person name="Varghese N."/>
            <person name="Submissions S."/>
        </authorList>
    </citation>
    <scope>NUCLEOTIDE SEQUENCE [LARGE SCALE GENOMIC DNA]</scope>
    <source>
        <strain evidence="4">ATCC 27094</strain>
    </source>
</reference>
<evidence type="ECO:0000256" key="1">
    <source>
        <dbReference type="ARBA" id="ARBA00023002"/>
    </source>
</evidence>
<accession>A0A1T4JKJ6</accession>
<dbReference type="OrthoDB" id="8671611at2"/>
<dbReference type="RefSeq" id="WP_085931842.1">
    <property type="nucleotide sequence ID" value="NZ_FUWJ01000001.1"/>
</dbReference>
<dbReference type="InterPro" id="IPR036188">
    <property type="entry name" value="FAD/NAD-bd_sf"/>
</dbReference>
<dbReference type="Proteomes" id="UP000190092">
    <property type="component" value="Unassembled WGS sequence"/>
</dbReference>
<organism evidence="3 4">
    <name type="scientific">Enhydrobacter aerosaccus</name>
    <dbReference type="NCBI Taxonomy" id="225324"/>
    <lineage>
        <taxon>Bacteria</taxon>
        <taxon>Pseudomonadati</taxon>
        <taxon>Pseudomonadota</taxon>
        <taxon>Alphaproteobacteria</taxon>
        <taxon>Hyphomicrobiales</taxon>
        <taxon>Enhydrobacter</taxon>
    </lineage>
</organism>
<dbReference type="InterPro" id="IPR050982">
    <property type="entry name" value="Auxin_biosynth/cation_transpt"/>
</dbReference>
<dbReference type="PANTHER" id="PTHR43539">
    <property type="entry name" value="FLAVIN-BINDING MONOOXYGENASE-LIKE PROTEIN (AFU_ORTHOLOGUE AFUA_4G09220)"/>
    <property type="match status" value="1"/>
</dbReference>
<name>A0A1T4JKJ6_9HYPH</name>
<dbReference type="PANTHER" id="PTHR43539:SF91">
    <property type="entry name" value="FAD-DEPENDENT URATE HYDROXYLASE"/>
    <property type="match status" value="1"/>
</dbReference>
<feature type="domain" description="FAD-dependent urate hydroxylase HpyO/Asp monooxygenase CreE-like FAD/NAD(P)-binding" evidence="2">
    <location>
        <begin position="44"/>
        <end position="188"/>
    </location>
</feature>
<evidence type="ECO:0000259" key="2">
    <source>
        <dbReference type="Pfam" id="PF13454"/>
    </source>
</evidence>
<evidence type="ECO:0000313" key="4">
    <source>
        <dbReference type="Proteomes" id="UP000190092"/>
    </source>
</evidence>
<dbReference type="InterPro" id="IPR038732">
    <property type="entry name" value="HpyO/CreE_NAD-binding"/>
</dbReference>
<keyword evidence="1" id="KW-0560">Oxidoreductase</keyword>
<gene>
    <name evidence="3" type="ORF">SAMN02745126_00065</name>
</gene>
<dbReference type="GO" id="GO:0004497">
    <property type="term" value="F:monooxygenase activity"/>
    <property type="evidence" value="ECO:0007669"/>
    <property type="project" value="TreeGrafter"/>
</dbReference>
<dbReference type="Pfam" id="PF13454">
    <property type="entry name" value="NAD_binding_9"/>
    <property type="match status" value="1"/>
</dbReference>
<dbReference type="EMBL" id="FUWJ01000001">
    <property type="protein sequence ID" value="SJZ30720.1"/>
    <property type="molecule type" value="Genomic_DNA"/>
</dbReference>
<evidence type="ECO:0000313" key="3">
    <source>
        <dbReference type="EMBL" id="SJZ30720.1"/>
    </source>
</evidence>
<dbReference type="Gene3D" id="3.50.50.60">
    <property type="entry name" value="FAD/NAD(P)-binding domain"/>
    <property type="match status" value="1"/>
</dbReference>
<proteinExistence type="predicted"/>
<dbReference type="AlphaFoldDB" id="A0A1T4JKJ6"/>
<keyword evidence="4" id="KW-1185">Reference proteome</keyword>
<sequence length="477" mass="52993">MHVPEGLPALEARIRRDLELIAHPRLDWMTPRFHGGVPALDVLIVGAGQSGLTIAFALRRERVRNVLIVDRAPAGKEGPWITFARMATLRSPKDYSGPDLGIPSLTFQAWYEAQYGGQAFADMGLIPREMWHAYLMWYRNLLDFPVRNDVEVVTAGPGTLDDGGRCLLVTLSTGEVLATRKLVLATGQDGGGEWWMPDFVDALPAGYRAHTCDRDIDFERLRGRTVAVLGAGSSAMDNAAVALEHGADVHLFCRRAQPSTVQRYRWLTFAGFLRHIGDMPDAWRWRMIGTILRAREGFPIDTYRRVMAHADFTMHVGRAWTGARIEDGRVHIETERGPFMADFVICGTGIRQDLTKRKELAGFADKIALWGDRYTPPPGEEDAALAAFPYLGPDYAFLEKRPGEAPWLADVHMFSIASTMSFGPSGSSINAITSAVPKLVAGLTRGLFAADLERHWASLQAYDVEQFQLDWDRVAAD</sequence>
<dbReference type="STRING" id="225324.SAMN02745126_00065"/>
<dbReference type="SUPFAM" id="SSF51905">
    <property type="entry name" value="FAD/NAD(P)-binding domain"/>
    <property type="match status" value="1"/>
</dbReference>
<dbReference type="GO" id="GO:0050660">
    <property type="term" value="F:flavin adenine dinucleotide binding"/>
    <property type="evidence" value="ECO:0007669"/>
    <property type="project" value="TreeGrafter"/>
</dbReference>
<protein>
    <submittedName>
        <fullName evidence="3">Predicted flavoprotein CzcO associated with the cation diffusion facilitator CzcD</fullName>
    </submittedName>
</protein>